<feature type="region of interest" description="Disordered" evidence="1">
    <location>
        <begin position="79"/>
        <end position="145"/>
    </location>
</feature>
<gene>
    <name evidence="2" type="ORF">DFH07DRAFT_774600</name>
</gene>
<protein>
    <submittedName>
        <fullName evidence="2">Uncharacterized protein</fullName>
    </submittedName>
</protein>
<dbReference type="AlphaFoldDB" id="A0AAD7IZH3"/>
<feature type="compositionally biased region" description="Basic and acidic residues" evidence="1">
    <location>
        <begin position="79"/>
        <end position="89"/>
    </location>
</feature>
<organism evidence="2 3">
    <name type="scientific">Mycena maculata</name>
    <dbReference type="NCBI Taxonomy" id="230809"/>
    <lineage>
        <taxon>Eukaryota</taxon>
        <taxon>Fungi</taxon>
        <taxon>Dikarya</taxon>
        <taxon>Basidiomycota</taxon>
        <taxon>Agaricomycotina</taxon>
        <taxon>Agaricomycetes</taxon>
        <taxon>Agaricomycetidae</taxon>
        <taxon>Agaricales</taxon>
        <taxon>Marasmiineae</taxon>
        <taxon>Mycenaceae</taxon>
        <taxon>Mycena</taxon>
    </lineage>
</organism>
<accession>A0AAD7IZH3</accession>
<dbReference type="EMBL" id="JARJLG010000076">
    <property type="protein sequence ID" value="KAJ7751912.1"/>
    <property type="molecule type" value="Genomic_DNA"/>
</dbReference>
<evidence type="ECO:0000256" key="1">
    <source>
        <dbReference type="SAM" id="MobiDB-lite"/>
    </source>
</evidence>
<dbReference type="Proteomes" id="UP001215280">
    <property type="component" value="Unassembled WGS sequence"/>
</dbReference>
<reference evidence="2" key="1">
    <citation type="submission" date="2023-03" db="EMBL/GenBank/DDBJ databases">
        <title>Massive genome expansion in bonnet fungi (Mycena s.s.) driven by repeated elements and novel gene families across ecological guilds.</title>
        <authorList>
            <consortium name="Lawrence Berkeley National Laboratory"/>
            <person name="Harder C.B."/>
            <person name="Miyauchi S."/>
            <person name="Viragh M."/>
            <person name="Kuo A."/>
            <person name="Thoen E."/>
            <person name="Andreopoulos B."/>
            <person name="Lu D."/>
            <person name="Skrede I."/>
            <person name="Drula E."/>
            <person name="Henrissat B."/>
            <person name="Morin E."/>
            <person name="Kohler A."/>
            <person name="Barry K."/>
            <person name="LaButti K."/>
            <person name="Morin E."/>
            <person name="Salamov A."/>
            <person name="Lipzen A."/>
            <person name="Mereny Z."/>
            <person name="Hegedus B."/>
            <person name="Baldrian P."/>
            <person name="Stursova M."/>
            <person name="Weitz H."/>
            <person name="Taylor A."/>
            <person name="Grigoriev I.V."/>
            <person name="Nagy L.G."/>
            <person name="Martin F."/>
            <person name="Kauserud H."/>
        </authorList>
    </citation>
    <scope>NUCLEOTIDE SEQUENCE</scope>
    <source>
        <strain evidence="2">CBHHK188m</strain>
    </source>
</reference>
<evidence type="ECO:0000313" key="2">
    <source>
        <dbReference type="EMBL" id="KAJ7751912.1"/>
    </source>
</evidence>
<comment type="caution">
    <text evidence="2">The sequence shown here is derived from an EMBL/GenBank/DDBJ whole genome shotgun (WGS) entry which is preliminary data.</text>
</comment>
<evidence type="ECO:0000313" key="3">
    <source>
        <dbReference type="Proteomes" id="UP001215280"/>
    </source>
</evidence>
<proteinExistence type="predicted"/>
<name>A0AAD7IZH3_9AGAR</name>
<sequence length="225" mass="25202">MARRAIDRAQRALCRVLVKIYNIPPLLITHRFGWSTSAINRAAENHYVPEDEDVEDDPSHLPEDFYAILGELIEENKDVEERTGAEKHPATNTKTPPRLGTPKTRSKRLQQAKTAAIIRRKSVQASSGDNHDSAAPKAVSPLPVGPPKALTPDQLFLRTFIARIPLNEKWYTVLQIAGFTEETLRRTAGIPKVKVDEFIAETFPAMTQVERFLFGVVLSQLAIEV</sequence>
<keyword evidence="3" id="KW-1185">Reference proteome</keyword>